<feature type="transmembrane region" description="Helical" evidence="1">
    <location>
        <begin position="21"/>
        <end position="45"/>
    </location>
</feature>
<sequence>MASIRKIIHNRKGATAIEYGLIAALIAVAAIAGMSSLGGSLGTAFNTIGGKLDTHVQ</sequence>
<keyword evidence="1" id="KW-0472">Membrane</keyword>
<dbReference type="Pfam" id="PF04964">
    <property type="entry name" value="Flp_Fap"/>
    <property type="match status" value="1"/>
</dbReference>
<keyword evidence="1" id="KW-0812">Transmembrane</keyword>
<dbReference type="InterPro" id="IPR007047">
    <property type="entry name" value="Flp_Fap"/>
</dbReference>
<keyword evidence="1" id="KW-1133">Transmembrane helix</keyword>
<dbReference type="AlphaFoldDB" id="A0A0C9N0H5"/>
<comment type="caution">
    <text evidence="2">The sequence shown here is derived from an EMBL/GenBank/DDBJ whole genome shotgun (WGS) entry which is preliminary data.</text>
</comment>
<organism evidence="2 3">
    <name type="scientific">Sphingomonas paucimobilis NBRC 13935</name>
    <dbReference type="NCBI Taxonomy" id="1219050"/>
    <lineage>
        <taxon>Bacteria</taxon>
        <taxon>Pseudomonadati</taxon>
        <taxon>Pseudomonadota</taxon>
        <taxon>Alphaproteobacteria</taxon>
        <taxon>Sphingomonadales</taxon>
        <taxon>Sphingomonadaceae</taxon>
        <taxon>Sphingomonas</taxon>
    </lineage>
</organism>
<evidence type="ECO:0000313" key="3">
    <source>
        <dbReference type="Proteomes" id="UP000032025"/>
    </source>
</evidence>
<proteinExistence type="predicted"/>
<dbReference type="GeneID" id="78529175"/>
<evidence type="ECO:0000313" key="2">
    <source>
        <dbReference type="EMBL" id="GAN13069.1"/>
    </source>
</evidence>
<dbReference type="EMBL" id="BBJS01000014">
    <property type="protein sequence ID" value="GAN13069.1"/>
    <property type="molecule type" value="Genomic_DNA"/>
</dbReference>
<reference evidence="2 3" key="1">
    <citation type="submission" date="2014-08" db="EMBL/GenBank/DDBJ databases">
        <title>Whole genome shotgun sequence of Sphingomonas paucimobilis NBRC 13935.</title>
        <authorList>
            <person name="Hosoyama A."/>
            <person name="Hashimoto M."/>
            <person name="Hosoyama Y."/>
            <person name="Noguchi M."/>
            <person name="Uohara A."/>
            <person name="Ohji S."/>
            <person name="Katano-Makiyama Y."/>
            <person name="Ichikawa N."/>
            <person name="Kimura A."/>
            <person name="Yamazoe A."/>
            <person name="Fujita N."/>
        </authorList>
    </citation>
    <scope>NUCLEOTIDE SEQUENCE [LARGE SCALE GENOMIC DNA]</scope>
    <source>
        <strain evidence="2 3">NBRC 13935</strain>
    </source>
</reference>
<name>A0A0C9N0H5_SPHPI</name>
<protein>
    <submittedName>
        <fullName evidence="2">DNA, contig: SP614</fullName>
    </submittedName>
</protein>
<evidence type="ECO:0000256" key="1">
    <source>
        <dbReference type="SAM" id="Phobius"/>
    </source>
</evidence>
<accession>A0A0C9N0H5</accession>
<dbReference type="RefSeq" id="WP_007403416.1">
    <property type="nucleotide sequence ID" value="NZ_BBJS01000014.1"/>
</dbReference>
<dbReference type="Proteomes" id="UP000032025">
    <property type="component" value="Unassembled WGS sequence"/>
</dbReference>
<gene>
    <name evidence="2" type="ORF">SP6_14_02260</name>
</gene>
<keyword evidence="3" id="KW-1185">Reference proteome</keyword>